<dbReference type="Proteomes" id="UP000030111">
    <property type="component" value="Unassembled WGS sequence"/>
</dbReference>
<evidence type="ECO:0000313" key="2">
    <source>
        <dbReference type="Proteomes" id="UP000030111"/>
    </source>
</evidence>
<dbReference type="PROSITE" id="PS51257">
    <property type="entry name" value="PROKAR_LIPOPROTEIN"/>
    <property type="match status" value="1"/>
</dbReference>
<evidence type="ECO:0000313" key="1">
    <source>
        <dbReference type="EMBL" id="KGO93401.1"/>
    </source>
</evidence>
<dbReference type="OrthoDB" id="9180224at2"/>
<reference evidence="1 2" key="1">
    <citation type="submission" date="2013-09" db="EMBL/GenBank/DDBJ databases">
        <authorList>
            <person name="Zeng Z."/>
            <person name="Chen C."/>
        </authorList>
    </citation>
    <scope>NUCLEOTIDE SEQUENCE [LARGE SCALE GENOMIC DNA]</scope>
    <source>
        <strain evidence="1 2">WB 4.1-42</strain>
    </source>
</reference>
<accession>A0A0A2MP89</accession>
<name>A0A0A2MP89_9FLAO</name>
<keyword evidence="2" id="KW-1185">Reference proteome</keyword>
<proteinExistence type="predicted"/>
<dbReference type="AlphaFoldDB" id="A0A0A2MP89"/>
<organism evidence="1 2">
    <name type="scientific">Flavobacterium subsaxonicum WB 4.1-42 = DSM 21790</name>
    <dbReference type="NCBI Taxonomy" id="1121898"/>
    <lineage>
        <taxon>Bacteria</taxon>
        <taxon>Pseudomonadati</taxon>
        <taxon>Bacteroidota</taxon>
        <taxon>Flavobacteriia</taxon>
        <taxon>Flavobacteriales</taxon>
        <taxon>Flavobacteriaceae</taxon>
        <taxon>Flavobacterium</taxon>
    </lineage>
</organism>
<dbReference type="eggNOG" id="ENOG50308FJ">
    <property type="taxonomic scope" value="Bacteria"/>
</dbReference>
<dbReference type="RefSeq" id="WP_026990939.1">
    <property type="nucleotide sequence ID" value="NZ_AUGP01000018.1"/>
</dbReference>
<protein>
    <recommendedName>
        <fullName evidence="3">PsbP C-terminal domain-containing protein</fullName>
    </recommendedName>
</protein>
<sequence>MKKINLFILLVALVVTSCNNKPIIEEEGFDYGAVKNNRYTNRFFDIQIAIPQNWVVQTQEQSKELMKEGAEFVAGDNEKMKAAIKASEVNSASLLTVFQYKEGIAEIFNPSFMLVAESLKRAPGVRSGEDYLSQSRKLLLSGQVQYKHIDENFKKVRVNGWEFYAMNLAIEMEGVSIYQTYMATVKDGFALCFIYSYNDEEQKAQLEKVVQSIDYYKKK</sequence>
<comment type="caution">
    <text evidence="1">The sequence shown here is derived from an EMBL/GenBank/DDBJ whole genome shotgun (WGS) entry which is preliminary data.</text>
</comment>
<evidence type="ECO:0008006" key="3">
    <source>
        <dbReference type="Google" id="ProtNLM"/>
    </source>
</evidence>
<gene>
    <name evidence="1" type="ORF">Q766_08880</name>
</gene>
<dbReference type="EMBL" id="JRLY01000005">
    <property type="protein sequence ID" value="KGO93401.1"/>
    <property type="molecule type" value="Genomic_DNA"/>
</dbReference>